<dbReference type="EMBL" id="JADBEF010000001">
    <property type="protein sequence ID" value="MBE1565463.1"/>
    <property type="molecule type" value="Genomic_DNA"/>
</dbReference>
<name>A0ABR9KTV3_9ACTN</name>
<proteinExistence type="predicted"/>
<accession>A0ABR9KTV3</accession>
<comment type="caution">
    <text evidence="1">The sequence shown here is derived from an EMBL/GenBank/DDBJ whole genome shotgun (WGS) entry which is preliminary data.</text>
</comment>
<protein>
    <submittedName>
        <fullName evidence="1">Uncharacterized protein</fullName>
    </submittedName>
</protein>
<sequence>MSWTDWALAVLDEPGEPTPLVEYPTGEAARILEVREVVPLHSEHWAHFTQGRSTLEEAFERAGLSDRLRLLKPGEQITVGG</sequence>
<keyword evidence="2" id="KW-1185">Reference proteome</keyword>
<dbReference type="InterPro" id="IPR036866">
    <property type="entry name" value="RibonucZ/Hydroxyglut_hydro"/>
</dbReference>
<evidence type="ECO:0000313" key="2">
    <source>
        <dbReference type="Proteomes" id="UP000661607"/>
    </source>
</evidence>
<reference evidence="1 2" key="1">
    <citation type="submission" date="2020-10" db="EMBL/GenBank/DDBJ databases">
        <title>Sequencing the genomes of 1000 actinobacteria strains.</title>
        <authorList>
            <person name="Klenk H.-P."/>
        </authorList>
    </citation>
    <scope>NUCLEOTIDE SEQUENCE [LARGE SCALE GENOMIC DNA]</scope>
    <source>
        <strain evidence="1 2">DSM 43748</strain>
    </source>
</reference>
<dbReference type="RefSeq" id="WP_192779663.1">
    <property type="nucleotide sequence ID" value="NZ_BAAASY010000005.1"/>
</dbReference>
<organism evidence="1 2">
    <name type="scientific">Nonomuraea africana</name>
    <dbReference type="NCBI Taxonomy" id="46171"/>
    <lineage>
        <taxon>Bacteria</taxon>
        <taxon>Bacillati</taxon>
        <taxon>Actinomycetota</taxon>
        <taxon>Actinomycetes</taxon>
        <taxon>Streptosporangiales</taxon>
        <taxon>Streptosporangiaceae</taxon>
        <taxon>Nonomuraea</taxon>
    </lineage>
</organism>
<gene>
    <name evidence="1" type="ORF">H4W81_008242</name>
</gene>
<evidence type="ECO:0000313" key="1">
    <source>
        <dbReference type="EMBL" id="MBE1565463.1"/>
    </source>
</evidence>
<dbReference type="Proteomes" id="UP000661607">
    <property type="component" value="Unassembled WGS sequence"/>
</dbReference>
<dbReference type="Gene3D" id="3.60.15.10">
    <property type="entry name" value="Ribonuclease Z/Hydroxyacylglutathione hydrolase-like"/>
    <property type="match status" value="1"/>
</dbReference>